<dbReference type="InterPro" id="IPR017968">
    <property type="entry name" value="Acylphosphatase_CS"/>
</dbReference>
<protein>
    <recommendedName>
        <fullName evidence="8">Carbamoyltransferase</fullName>
        <ecNumber evidence="8">6.2.-.-</ecNumber>
    </recommendedName>
</protein>
<dbReference type="EC" id="6.2.-.-" evidence="8"/>
<comment type="caution">
    <text evidence="12">The sequence shown here is derived from an EMBL/GenBank/DDBJ whole genome shotgun (WGS) entry which is preliminary data.</text>
</comment>
<dbReference type="SUPFAM" id="SSF54975">
    <property type="entry name" value="Acylphosphatase/BLUF domain-like"/>
    <property type="match status" value="1"/>
</dbReference>
<comment type="catalytic activity">
    <reaction evidence="9">
        <text>an acyl phosphate + H2O = a carboxylate + phosphate + H(+)</text>
        <dbReference type="Rhea" id="RHEA:14965"/>
        <dbReference type="ChEBI" id="CHEBI:15377"/>
        <dbReference type="ChEBI" id="CHEBI:15378"/>
        <dbReference type="ChEBI" id="CHEBI:29067"/>
        <dbReference type="ChEBI" id="CHEBI:43474"/>
        <dbReference type="ChEBI" id="CHEBI:59918"/>
        <dbReference type="EC" id="3.6.1.7"/>
    </reaction>
</comment>
<dbReference type="InterPro" id="IPR043129">
    <property type="entry name" value="ATPase_NBD"/>
</dbReference>
<comment type="pathway">
    <text evidence="1">Protein modification; [NiFe] hydrogenase maturation.</text>
</comment>
<dbReference type="Pfam" id="PF17788">
    <property type="entry name" value="HypF_C"/>
    <property type="match status" value="1"/>
</dbReference>
<evidence type="ECO:0000256" key="4">
    <source>
        <dbReference type="ARBA" id="ARBA00022723"/>
    </source>
</evidence>
<keyword evidence="4" id="KW-0479">Metal-binding</keyword>
<dbReference type="Pfam" id="PF00708">
    <property type="entry name" value="Acylphosphatase"/>
    <property type="match status" value="1"/>
</dbReference>
<dbReference type="InterPro" id="IPR001792">
    <property type="entry name" value="Acylphosphatase-like_dom"/>
</dbReference>
<evidence type="ECO:0000256" key="8">
    <source>
        <dbReference type="PIRNR" id="PIRNR006256"/>
    </source>
</evidence>
<dbReference type="PROSITE" id="PS51160">
    <property type="entry name" value="ACYLPHOSPHATASE_3"/>
    <property type="match status" value="1"/>
</dbReference>
<evidence type="ECO:0000256" key="5">
    <source>
        <dbReference type="ARBA" id="ARBA00022771"/>
    </source>
</evidence>
<sequence>MGHEIRRVRVEIQGAVQGVGFRPYVYRLAAELGLAGWVLNDSRGVFIEAEGPVFRLERFLERLPRETPPRARVLSIQVDWLDPAGYSGFEIRHSEREGEKTALVLPDIATCARCLAEILDPGDRRYRYPFTNCTDCGPRFTIVEALPYDRPNTTMRRFRMCPACQAEYENPLDRRFHAQPNACPRCGPTLAFYARTSVPEGEAEDHPDFPRRLGEYARTAMGEHALQEAARALRAGQIVAVKGLGGFHLMVDARNAEAIARLRARKPRRDKPFALMAKDLTQIHILCYVSPEAEALLAGPEAPIVLLPRRAGAPVAPNVAPDNPYLGVMLPYTPLHHLLLRELDFPVVATSGNLTDEPICTDEKEAARRLARVADALLIHNRPIARHVDDSVMILMDGEPRMLRRARGFAPLPILVNRTLPTILAVGGHLKNTIALSVGCQIFLSQHIGDLDTAEALAAFERVIMDFLRLYEAEPVAIAHDLHPDYASTIWAQRAAAGDLPQPLGARTPLPLIPVQHHHAHLVACLADHQAEGPALGVTWDGTGYGLDGTIWGGEFLLGDARGFHRVATLRPFRLPGGEAAIHAPSRVAFALLWELGGDAAVEWDHLAPIRALRPVERQALARMVARGVNAPLTSSMGRLFDAVAALLDLRQEVTFEGQAAMALEFAADPSETRAYPFPLCENPKMEGPAWILDWEPLLRAILEDLRCGVEREKIAARFHNALVQAIVQVAREIGESRVALSGGCFQNRLLTERAARRLREAGFTVLIHRQIPPNDGGISLGQILIAAAHLEGAS</sequence>
<keyword evidence="5" id="KW-0863">Zinc-finger</keyword>
<evidence type="ECO:0000256" key="6">
    <source>
        <dbReference type="ARBA" id="ARBA00022833"/>
    </source>
</evidence>
<reference evidence="13" key="1">
    <citation type="submission" date="2017-09" db="EMBL/GenBank/DDBJ databases">
        <title>Metaegenomics of thermophilic ammonia-oxidizing enrichment culture.</title>
        <authorList>
            <person name="Kato S."/>
            <person name="Suzuki K."/>
        </authorList>
    </citation>
    <scope>NUCLEOTIDE SEQUENCE [LARGE SCALE GENOMIC DNA]</scope>
</reference>
<dbReference type="InterPro" id="IPR041440">
    <property type="entry name" value="HypF_C"/>
</dbReference>
<dbReference type="Pfam" id="PF01300">
    <property type="entry name" value="Sua5_yciO_yrdC"/>
    <property type="match status" value="1"/>
</dbReference>
<accession>A0A2H5Y4U2</accession>
<dbReference type="SUPFAM" id="SSF55821">
    <property type="entry name" value="YrdC/RibB"/>
    <property type="match status" value="1"/>
</dbReference>
<evidence type="ECO:0000256" key="3">
    <source>
        <dbReference type="ARBA" id="ARBA00022598"/>
    </source>
</evidence>
<dbReference type="EMBL" id="BEHY01000010">
    <property type="protein sequence ID" value="GBD08465.1"/>
    <property type="molecule type" value="Genomic_DNA"/>
</dbReference>
<dbReference type="InterPro" id="IPR004421">
    <property type="entry name" value="Carbamoyltransferase_HypF"/>
</dbReference>
<dbReference type="GO" id="GO:0016874">
    <property type="term" value="F:ligase activity"/>
    <property type="evidence" value="ECO:0007669"/>
    <property type="project" value="UniProtKB-UniRule"/>
</dbReference>
<dbReference type="InterPro" id="IPR036046">
    <property type="entry name" value="Acylphosphatase-like_dom_sf"/>
</dbReference>
<evidence type="ECO:0000256" key="2">
    <source>
        <dbReference type="ARBA" id="ARBA00008097"/>
    </source>
</evidence>
<dbReference type="InterPro" id="IPR006070">
    <property type="entry name" value="Sua5-like_dom"/>
</dbReference>
<comment type="similarity">
    <text evidence="2 8">Belongs to the carbamoyltransferase HypF family.</text>
</comment>
<dbReference type="GO" id="GO:0016743">
    <property type="term" value="F:carboxyl- or carbamoyltransferase activity"/>
    <property type="evidence" value="ECO:0007669"/>
    <property type="project" value="UniProtKB-UniRule"/>
</dbReference>
<gene>
    <name evidence="12" type="primary">hypF</name>
    <name evidence="12" type="ORF">HRbin22_00705</name>
</gene>
<dbReference type="PIRSF" id="PIRSF006256">
    <property type="entry name" value="CMPcnvr_hdrg_mat"/>
    <property type="match status" value="1"/>
</dbReference>
<feature type="active site" evidence="9">
    <location>
        <position position="22"/>
    </location>
</feature>
<organism evidence="12 13">
    <name type="scientific">Candidatus Thermoflexus japonica</name>
    <dbReference type="NCBI Taxonomy" id="2035417"/>
    <lineage>
        <taxon>Bacteria</taxon>
        <taxon>Bacillati</taxon>
        <taxon>Chloroflexota</taxon>
        <taxon>Thermoflexia</taxon>
        <taxon>Thermoflexales</taxon>
        <taxon>Thermoflexaceae</taxon>
        <taxon>Thermoflexus</taxon>
    </lineage>
</organism>
<evidence type="ECO:0000256" key="9">
    <source>
        <dbReference type="PROSITE-ProRule" id="PRU00520"/>
    </source>
</evidence>
<dbReference type="Gene3D" id="3.30.420.40">
    <property type="match status" value="1"/>
</dbReference>
<dbReference type="GO" id="GO:0051604">
    <property type="term" value="P:protein maturation"/>
    <property type="evidence" value="ECO:0007669"/>
    <property type="project" value="TreeGrafter"/>
</dbReference>
<keyword evidence="6" id="KW-0862">Zinc</keyword>
<evidence type="ECO:0000259" key="10">
    <source>
        <dbReference type="PROSITE" id="PS51160"/>
    </source>
</evidence>
<dbReference type="GO" id="GO:0003725">
    <property type="term" value="F:double-stranded RNA binding"/>
    <property type="evidence" value="ECO:0007669"/>
    <property type="project" value="InterPro"/>
</dbReference>
<dbReference type="GO" id="GO:0008270">
    <property type="term" value="F:zinc ion binding"/>
    <property type="evidence" value="ECO:0007669"/>
    <property type="project" value="UniProtKB-KW"/>
</dbReference>
<evidence type="ECO:0000313" key="12">
    <source>
        <dbReference type="EMBL" id="GBD08465.1"/>
    </source>
</evidence>
<dbReference type="InterPro" id="IPR055128">
    <property type="entry name" value="HypF_C_2"/>
</dbReference>
<name>A0A2H5Y4U2_9CHLR</name>
<feature type="domain" description="Acylphosphatase-like" evidence="10">
    <location>
        <begin position="7"/>
        <end position="93"/>
    </location>
</feature>
<dbReference type="AlphaFoldDB" id="A0A2H5Y4U2"/>
<dbReference type="PROSITE" id="PS51163">
    <property type="entry name" value="YRDC"/>
    <property type="match status" value="1"/>
</dbReference>
<dbReference type="InterPro" id="IPR017945">
    <property type="entry name" value="DHBP_synth_RibB-like_a/b_dom"/>
</dbReference>
<dbReference type="NCBIfam" id="TIGR00143">
    <property type="entry name" value="hypF"/>
    <property type="match status" value="1"/>
</dbReference>
<dbReference type="Proteomes" id="UP000236642">
    <property type="component" value="Unassembled WGS sequence"/>
</dbReference>
<keyword evidence="12" id="KW-0808">Transferase</keyword>
<dbReference type="GO" id="GO:0003998">
    <property type="term" value="F:acylphosphatase activity"/>
    <property type="evidence" value="ECO:0007669"/>
    <property type="project" value="UniProtKB-EC"/>
</dbReference>
<dbReference type="PANTHER" id="PTHR42959:SF1">
    <property type="entry name" value="CARBAMOYLTRANSFERASE HYPF"/>
    <property type="match status" value="1"/>
</dbReference>
<evidence type="ECO:0000259" key="11">
    <source>
        <dbReference type="PROSITE" id="PS51163"/>
    </source>
</evidence>
<dbReference type="Pfam" id="PF22521">
    <property type="entry name" value="HypF_C_2"/>
    <property type="match status" value="1"/>
</dbReference>
<keyword evidence="3" id="KW-0436">Ligase</keyword>
<evidence type="ECO:0000313" key="13">
    <source>
        <dbReference type="Proteomes" id="UP000236642"/>
    </source>
</evidence>
<evidence type="ECO:0000256" key="7">
    <source>
        <dbReference type="ARBA" id="ARBA00048220"/>
    </source>
</evidence>
<comment type="catalytic activity">
    <reaction evidence="7">
        <text>C-terminal L-cysteinyl-[HypE protein] + carbamoyl phosphate + ATP + H2O = C-terminal S-carboxamide-L-cysteinyl-[HypE protein] + AMP + phosphate + diphosphate + H(+)</text>
        <dbReference type="Rhea" id="RHEA:55636"/>
        <dbReference type="Rhea" id="RHEA-COMP:14247"/>
        <dbReference type="Rhea" id="RHEA-COMP:14392"/>
        <dbReference type="ChEBI" id="CHEBI:15377"/>
        <dbReference type="ChEBI" id="CHEBI:15378"/>
        <dbReference type="ChEBI" id="CHEBI:30616"/>
        <dbReference type="ChEBI" id="CHEBI:33019"/>
        <dbReference type="ChEBI" id="CHEBI:43474"/>
        <dbReference type="ChEBI" id="CHEBI:58228"/>
        <dbReference type="ChEBI" id="CHEBI:76913"/>
        <dbReference type="ChEBI" id="CHEBI:139126"/>
        <dbReference type="ChEBI" id="CHEBI:456215"/>
    </reaction>
</comment>
<keyword evidence="9" id="KW-0378">Hydrolase</keyword>
<dbReference type="InterPro" id="IPR051060">
    <property type="entry name" value="Carbamoyltrans_HypF-like"/>
</dbReference>
<dbReference type="Gene3D" id="3.30.420.360">
    <property type="match status" value="1"/>
</dbReference>
<evidence type="ECO:0000256" key="1">
    <source>
        <dbReference type="ARBA" id="ARBA00004711"/>
    </source>
</evidence>
<dbReference type="Gene3D" id="3.90.870.50">
    <property type="match status" value="1"/>
</dbReference>
<feature type="domain" description="YrdC-like" evidence="11">
    <location>
        <begin position="223"/>
        <end position="408"/>
    </location>
</feature>
<feature type="active site" evidence="9">
    <location>
        <position position="40"/>
    </location>
</feature>
<dbReference type="Pfam" id="PF07503">
    <property type="entry name" value="zf-HYPF"/>
    <property type="match status" value="2"/>
</dbReference>
<dbReference type="PROSITE" id="PS00150">
    <property type="entry name" value="ACYLPHOSPHATASE_1"/>
    <property type="match status" value="1"/>
</dbReference>
<dbReference type="InterPro" id="IPR011125">
    <property type="entry name" value="Znf_HypF"/>
</dbReference>
<dbReference type="FunFam" id="3.30.420.40:FF:000124">
    <property type="entry name" value="Carbamoyltransferase HypF"/>
    <property type="match status" value="1"/>
</dbReference>
<dbReference type="SUPFAM" id="SSF53067">
    <property type="entry name" value="Actin-like ATPase domain"/>
    <property type="match status" value="1"/>
</dbReference>
<proteinExistence type="inferred from homology"/>
<dbReference type="UniPathway" id="UPA00335"/>
<dbReference type="PANTHER" id="PTHR42959">
    <property type="entry name" value="CARBAMOYLTRANSFERASE"/>
    <property type="match status" value="1"/>
</dbReference>
<dbReference type="Gene3D" id="3.30.110.120">
    <property type="match status" value="1"/>
</dbReference>